<feature type="domain" description="C2H2-type" evidence="10">
    <location>
        <begin position="272"/>
        <end position="300"/>
    </location>
</feature>
<name>A0A8D8VEV5_9HEMI</name>
<dbReference type="EMBL" id="HBUF01367364">
    <property type="protein sequence ID" value="CAG6724300.1"/>
    <property type="molecule type" value="Transcribed_RNA"/>
</dbReference>
<dbReference type="PROSITE" id="PS50157">
    <property type="entry name" value="ZINC_FINGER_C2H2_2"/>
    <property type="match status" value="8"/>
</dbReference>
<evidence type="ECO:0000259" key="10">
    <source>
        <dbReference type="PROSITE" id="PS50157"/>
    </source>
</evidence>
<protein>
    <submittedName>
        <fullName evidence="11">Zinc finger protein 808</fullName>
    </submittedName>
</protein>
<keyword evidence="2" id="KW-0479">Metal-binding</keyword>
<feature type="domain" description="C2H2-type" evidence="10">
    <location>
        <begin position="387"/>
        <end position="412"/>
    </location>
</feature>
<dbReference type="Gene3D" id="3.30.160.60">
    <property type="entry name" value="Classic Zinc Finger"/>
    <property type="match status" value="5"/>
</dbReference>
<feature type="domain" description="C2H2-type" evidence="10">
    <location>
        <begin position="333"/>
        <end position="360"/>
    </location>
</feature>
<dbReference type="Pfam" id="PF12874">
    <property type="entry name" value="zf-met"/>
    <property type="match status" value="1"/>
</dbReference>
<dbReference type="Pfam" id="PF00096">
    <property type="entry name" value="zf-C2H2"/>
    <property type="match status" value="3"/>
</dbReference>
<evidence type="ECO:0000256" key="1">
    <source>
        <dbReference type="ARBA" id="ARBA00004123"/>
    </source>
</evidence>
<dbReference type="SMART" id="SM00355">
    <property type="entry name" value="ZnF_C2H2"/>
    <property type="match status" value="10"/>
</dbReference>
<dbReference type="FunFam" id="3.30.160.60:FF:000065">
    <property type="entry name" value="B-cell CLL/lymphoma 6, member B"/>
    <property type="match status" value="1"/>
</dbReference>
<feature type="domain" description="C2H2-type" evidence="10">
    <location>
        <begin position="86"/>
        <end position="114"/>
    </location>
</feature>
<comment type="subcellular location">
    <subcellularLocation>
        <location evidence="1">Nucleus</location>
    </subcellularLocation>
</comment>
<keyword evidence="7" id="KW-0804">Transcription</keyword>
<dbReference type="GO" id="GO:0005654">
    <property type="term" value="C:nucleoplasm"/>
    <property type="evidence" value="ECO:0007669"/>
    <property type="project" value="TreeGrafter"/>
</dbReference>
<feature type="domain" description="C2H2-type" evidence="10">
    <location>
        <begin position="423"/>
        <end position="451"/>
    </location>
</feature>
<keyword evidence="4 9" id="KW-0863">Zinc-finger</keyword>
<keyword evidence="6" id="KW-0805">Transcription regulation</keyword>
<evidence type="ECO:0000256" key="4">
    <source>
        <dbReference type="ARBA" id="ARBA00022771"/>
    </source>
</evidence>
<proteinExistence type="predicted"/>
<dbReference type="PANTHER" id="PTHR24399:SF23">
    <property type="entry name" value="C2H2-TYPE DOMAIN-CONTAINING PROTEIN"/>
    <property type="match status" value="1"/>
</dbReference>
<keyword evidence="5" id="KW-0862">Zinc</keyword>
<evidence type="ECO:0000256" key="6">
    <source>
        <dbReference type="ARBA" id="ARBA00023015"/>
    </source>
</evidence>
<organism evidence="11">
    <name type="scientific">Cacopsylla melanoneura</name>
    <dbReference type="NCBI Taxonomy" id="428564"/>
    <lineage>
        <taxon>Eukaryota</taxon>
        <taxon>Metazoa</taxon>
        <taxon>Ecdysozoa</taxon>
        <taxon>Arthropoda</taxon>
        <taxon>Hexapoda</taxon>
        <taxon>Insecta</taxon>
        <taxon>Pterygota</taxon>
        <taxon>Neoptera</taxon>
        <taxon>Paraneoptera</taxon>
        <taxon>Hemiptera</taxon>
        <taxon>Sternorrhyncha</taxon>
        <taxon>Psylloidea</taxon>
        <taxon>Psyllidae</taxon>
        <taxon>Psyllinae</taxon>
        <taxon>Cacopsylla</taxon>
    </lineage>
</organism>
<dbReference type="InterPro" id="IPR013087">
    <property type="entry name" value="Znf_C2H2_type"/>
</dbReference>
<dbReference type="SUPFAM" id="SSF57667">
    <property type="entry name" value="beta-beta-alpha zinc fingers"/>
    <property type="match status" value="3"/>
</dbReference>
<dbReference type="GO" id="GO:0008270">
    <property type="term" value="F:zinc ion binding"/>
    <property type="evidence" value="ECO:0007669"/>
    <property type="project" value="UniProtKB-KW"/>
</dbReference>
<feature type="domain" description="C2H2-type" evidence="10">
    <location>
        <begin position="360"/>
        <end position="383"/>
    </location>
</feature>
<evidence type="ECO:0000256" key="7">
    <source>
        <dbReference type="ARBA" id="ARBA00023163"/>
    </source>
</evidence>
<feature type="domain" description="C2H2-type" evidence="10">
    <location>
        <begin position="484"/>
        <end position="509"/>
    </location>
</feature>
<dbReference type="PROSITE" id="PS00028">
    <property type="entry name" value="ZINC_FINGER_C2H2_1"/>
    <property type="match status" value="8"/>
</dbReference>
<dbReference type="InterPro" id="IPR036236">
    <property type="entry name" value="Znf_C2H2_sf"/>
</dbReference>
<keyword evidence="8" id="KW-0539">Nucleus</keyword>
<reference evidence="11" key="1">
    <citation type="submission" date="2021-05" db="EMBL/GenBank/DDBJ databases">
        <authorList>
            <person name="Alioto T."/>
            <person name="Alioto T."/>
            <person name="Gomez Garrido J."/>
        </authorList>
    </citation>
    <scope>NUCLEOTIDE SEQUENCE</scope>
</reference>
<evidence type="ECO:0000256" key="3">
    <source>
        <dbReference type="ARBA" id="ARBA00022737"/>
    </source>
</evidence>
<dbReference type="Pfam" id="PF13894">
    <property type="entry name" value="zf-C2H2_4"/>
    <property type="match status" value="2"/>
</dbReference>
<accession>A0A8D8VEV5</accession>
<evidence type="ECO:0000313" key="11">
    <source>
        <dbReference type="EMBL" id="CAG6724300.1"/>
    </source>
</evidence>
<evidence type="ECO:0000256" key="5">
    <source>
        <dbReference type="ARBA" id="ARBA00022833"/>
    </source>
</evidence>
<feature type="domain" description="C2H2-type" evidence="10">
    <location>
        <begin position="451"/>
        <end position="478"/>
    </location>
</feature>
<dbReference type="AlphaFoldDB" id="A0A8D8VEV5"/>
<evidence type="ECO:0000256" key="8">
    <source>
        <dbReference type="ARBA" id="ARBA00023242"/>
    </source>
</evidence>
<sequence>MMIIKIPRDKVEIFEIVPNKQELDECDSNDVLSYVKDDSESNLVDDTHEHIESNHDVPNCPQKELHNQIKGTALHSSTNSDDKHKFWCNLCAAEFYYEKHLVHHVTREHASDESYVDNNNILTSQNKDIFETVSVKKELGEGFSNDVLCEVKYSKSASFNFEGKIKTLEKEVPNSFNELQQNHHEVVKPNSIGSTSKSHVNNTVQSNTCTAEFQSKKKLAQPITKEHESKSLNFSSLSSSEITKCLFCPKGYKFYTNMLQHTRKCHPSRSCYRCLFCKNHFSSVTNLATHSLTVHSQSTHTCATCWKVYTSPKCLKAHMKICCQSSSIGKVQINCDICKKTFYSKETFEIHLRAHMGLSYPCTECSETFLHYKTMIRHKRMKHGNALKCKFCLKVFSDNADLNRHIIVHSGKVCNHTSTEKPFYCDLCGKKFSRKDHMRDHIRSVHMKEGVRCSHCSRSFATKSSLKRHKIQHSKKNVLSKVKYRCDLCSKKYADKRQLRDHLNKHYNL</sequence>
<evidence type="ECO:0000256" key="9">
    <source>
        <dbReference type="PROSITE-ProRule" id="PRU00042"/>
    </source>
</evidence>
<dbReference type="PANTHER" id="PTHR24399">
    <property type="entry name" value="ZINC FINGER AND BTB DOMAIN-CONTAINING"/>
    <property type="match status" value="1"/>
</dbReference>
<dbReference type="EMBL" id="HBUF01367367">
    <property type="protein sequence ID" value="CAG6724306.1"/>
    <property type="molecule type" value="Transcribed_RNA"/>
</dbReference>
<dbReference type="GO" id="GO:0001227">
    <property type="term" value="F:DNA-binding transcription repressor activity, RNA polymerase II-specific"/>
    <property type="evidence" value="ECO:0007669"/>
    <property type="project" value="TreeGrafter"/>
</dbReference>
<dbReference type="GO" id="GO:0000978">
    <property type="term" value="F:RNA polymerase II cis-regulatory region sequence-specific DNA binding"/>
    <property type="evidence" value="ECO:0007669"/>
    <property type="project" value="TreeGrafter"/>
</dbReference>
<evidence type="ECO:0000256" key="2">
    <source>
        <dbReference type="ARBA" id="ARBA00022723"/>
    </source>
</evidence>
<keyword evidence="3" id="KW-0677">Repeat</keyword>